<dbReference type="AlphaFoldDB" id="A0A8H8CS49"/>
<feature type="region of interest" description="Disordered" evidence="1">
    <location>
        <begin position="63"/>
        <end position="83"/>
    </location>
</feature>
<protein>
    <submittedName>
        <fullName evidence="2">Uncharacterized protein</fullName>
    </submittedName>
</protein>
<feature type="compositionally biased region" description="Low complexity" evidence="1">
    <location>
        <begin position="64"/>
        <end position="76"/>
    </location>
</feature>
<proteinExistence type="predicted"/>
<organism evidence="2 3">
    <name type="scientific">Ajellomyces capsulatus</name>
    <name type="common">Darling's disease fungus</name>
    <name type="synonym">Histoplasma capsulatum</name>
    <dbReference type="NCBI Taxonomy" id="5037"/>
    <lineage>
        <taxon>Eukaryota</taxon>
        <taxon>Fungi</taxon>
        <taxon>Dikarya</taxon>
        <taxon>Ascomycota</taxon>
        <taxon>Pezizomycotina</taxon>
        <taxon>Eurotiomycetes</taxon>
        <taxon>Eurotiomycetidae</taxon>
        <taxon>Onygenales</taxon>
        <taxon>Ajellomycetaceae</taxon>
        <taxon>Histoplasma</taxon>
    </lineage>
</organism>
<evidence type="ECO:0000256" key="1">
    <source>
        <dbReference type="SAM" id="MobiDB-lite"/>
    </source>
</evidence>
<sequence length="141" mass="15924">MRQYQIKLGIISKPTNFPIWTKARKTLQENHPPRKMKLKDTYTYIYILKRERERETLLVINHESSPAPAGNSNNNPHTNTGYLQYPSLRTAASNPKPSHRCRRGHLIVPDLSVESRSRGTSAFPVGASVPIPPGLLHFLSG</sequence>
<evidence type="ECO:0000313" key="3">
    <source>
        <dbReference type="Proteomes" id="UP000670092"/>
    </source>
</evidence>
<comment type="caution">
    <text evidence="2">The sequence shown here is derived from an EMBL/GenBank/DDBJ whole genome shotgun (WGS) entry which is preliminary data.</text>
</comment>
<gene>
    <name evidence="2" type="ORF">I7I52_11540</name>
</gene>
<dbReference type="Proteomes" id="UP000670092">
    <property type="component" value="Unassembled WGS sequence"/>
</dbReference>
<dbReference type="VEuPathDB" id="FungiDB:I7I52_11540"/>
<evidence type="ECO:0000313" key="2">
    <source>
        <dbReference type="EMBL" id="KAG5287689.1"/>
    </source>
</evidence>
<reference evidence="2 3" key="1">
    <citation type="submission" date="2021-01" db="EMBL/GenBank/DDBJ databases">
        <title>Chromosome-level genome assembly of a human fungal pathogen reveals clustering of transcriptionally co-regulated genes.</title>
        <authorList>
            <person name="Voorhies M."/>
            <person name="Cohen S."/>
            <person name="Shea T.P."/>
            <person name="Petrus S."/>
            <person name="Munoz J.F."/>
            <person name="Poplawski S."/>
            <person name="Goldman W.E."/>
            <person name="Michael T."/>
            <person name="Cuomo C.A."/>
            <person name="Sil A."/>
            <person name="Beyhan S."/>
        </authorList>
    </citation>
    <scope>NUCLEOTIDE SEQUENCE [LARGE SCALE GENOMIC DNA]</scope>
    <source>
        <strain evidence="2 3">G184AR</strain>
    </source>
</reference>
<dbReference type="OrthoDB" id="10070851at2759"/>
<accession>A0A8H8CS49</accession>
<dbReference type="EMBL" id="JAEVHI010000007">
    <property type="protein sequence ID" value="KAG5287689.1"/>
    <property type="molecule type" value="Genomic_DNA"/>
</dbReference>
<name>A0A8H8CS49_AJECA</name>